<dbReference type="PROSITE" id="PS50935">
    <property type="entry name" value="SSB"/>
    <property type="match status" value="1"/>
</dbReference>
<feature type="region of interest" description="Disordered" evidence="4">
    <location>
        <begin position="102"/>
        <end position="135"/>
    </location>
</feature>
<dbReference type="InterPro" id="IPR011344">
    <property type="entry name" value="ssDNA-bd"/>
</dbReference>
<keyword evidence="6" id="KW-1185">Reference proteome</keyword>
<evidence type="ECO:0000313" key="6">
    <source>
        <dbReference type="Proteomes" id="UP000027937"/>
    </source>
</evidence>
<dbReference type="InterPro" id="IPR000424">
    <property type="entry name" value="Primosome_PriB/ssb"/>
</dbReference>
<dbReference type="Pfam" id="PF00436">
    <property type="entry name" value="SSB"/>
    <property type="match status" value="1"/>
</dbReference>
<dbReference type="PANTHER" id="PTHR10302">
    <property type="entry name" value="SINGLE-STRANDED DNA-BINDING PROTEIN"/>
    <property type="match status" value="1"/>
</dbReference>
<dbReference type="RefSeq" id="WP_039228038.1">
    <property type="nucleotide sequence ID" value="NZ_JENX01000026.1"/>
</dbReference>
<evidence type="ECO:0000313" key="5">
    <source>
        <dbReference type="EMBL" id="KEI18223.1"/>
    </source>
</evidence>
<comment type="subunit">
    <text evidence="2">Homotetramer.</text>
</comment>
<organism evidence="5 6">
    <name type="scientific">Clostridium haemolyticum NCTC 9693</name>
    <dbReference type="NCBI Taxonomy" id="1443114"/>
    <lineage>
        <taxon>Bacteria</taxon>
        <taxon>Bacillati</taxon>
        <taxon>Bacillota</taxon>
        <taxon>Clostridia</taxon>
        <taxon>Eubacteriales</taxon>
        <taxon>Clostridiaceae</taxon>
        <taxon>Clostridium</taxon>
    </lineage>
</organism>
<accession>A0ABR4TGS4</accession>
<protein>
    <recommendedName>
        <fullName evidence="2 3">Single-stranded DNA-binding protein</fullName>
        <shortName evidence="2">SSB</shortName>
    </recommendedName>
</protein>
<evidence type="ECO:0000256" key="1">
    <source>
        <dbReference type="ARBA" id="ARBA00023125"/>
    </source>
</evidence>
<name>A0ABR4TGS4_CLOHA</name>
<dbReference type="PIRSF" id="PIRSF002070">
    <property type="entry name" value="SSB"/>
    <property type="match status" value="1"/>
</dbReference>
<evidence type="ECO:0000256" key="3">
    <source>
        <dbReference type="PIRNR" id="PIRNR002070"/>
    </source>
</evidence>
<sequence>MNRVVLIGRPTKDPELQFTPGAGKAVTKFILAVNRRYKKDGQPEADFLPIVVWGKIAENTANYVRKGSKIGVSGSIRTRSYEAKDGNKRYITEIVADEVQFLDSKNSSQSTGSSSSEEYLDPDVIPVNDGEDTPF</sequence>
<dbReference type="GO" id="GO:0003677">
    <property type="term" value="F:DNA binding"/>
    <property type="evidence" value="ECO:0007669"/>
    <property type="project" value="UniProtKB-KW"/>
</dbReference>
<comment type="caution">
    <text evidence="5">The sequence shown here is derived from an EMBL/GenBank/DDBJ whole genome shotgun (WGS) entry which is preliminary data.</text>
</comment>
<dbReference type="SUPFAM" id="SSF50249">
    <property type="entry name" value="Nucleic acid-binding proteins"/>
    <property type="match status" value="1"/>
</dbReference>
<keyword evidence="1 2" id="KW-0238">DNA-binding</keyword>
<dbReference type="Gene3D" id="2.40.50.140">
    <property type="entry name" value="Nucleic acid-binding proteins"/>
    <property type="match status" value="1"/>
</dbReference>
<comment type="caution">
    <text evidence="2">Lacks conserved residue(s) required for the propagation of feature annotation.</text>
</comment>
<dbReference type="Proteomes" id="UP000027937">
    <property type="component" value="Unassembled WGS sequence"/>
</dbReference>
<feature type="compositionally biased region" description="Low complexity" evidence="4">
    <location>
        <begin position="104"/>
        <end position="116"/>
    </location>
</feature>
<dbReference type="HAMAP" id="MF_00984">
    <property type="entry name" value="SSB"/>
    <property type="match status" value="1"/>
</dbReference>
<dbReference type="InterPro" id="IPR012340">
    <property type="entry name" value="NA-bd_OB-fold"/>
</dbReference>
<reference evidence="5 6" key="1">
    <citation type="submission" date="2014-02" db="EMBL/GenBank/DDBJ databases">
        <title>Plasmidome dynamics in the species complex Clostridium novyi sensu lato converts strains of independent lineages into distinctly different pathogens.</title>
        <authorList>
            <person name="Skarin H."/>
            <person name="Segerman B."/>
        </authorList>
    </citation>
    <scope>NUCLEOTIDE SEQUENCE [LARGE SCALE GENOMIC DNA]</scope>
    <source>
        <strain evidence="5 6">NCTC 9693</strain>
    </source>
</reference>
<dbReference type="CDD" id="cd04496">
    <property type="entry name" value="SSB_OBF"/>
    <property type="match status" value="1"/>
</dbReference>
<dbReference type="PANTHER" id="PTHR10302:SF27">
    <property type="entry name" value="SINGLE-STRANDED DNA-BINDING PROTEIN"/>
    <property type="match status" value="1"/>
</dbReference>
<dbReference type="EMBL" id="JENX01000026">
    <property type="protein sequence ID" value="KEI18223.1"/>
    <property type="molecule type" value="Genomic_DNA"/>
</dbReference>
<proteinExistence type="inferred from homology"/>
<dbReference type="NCBIfam" id="TIGR00621">
    <property type="entry name" value="ssb"/>
    <property type="match status" value="1"/>
</dbReference>
<evidence type="ECO:0000256" key="4">
    <source>
        <dbReference type="SAM" id="MobiDB-lite"/>
    </source>
</evidence>
<evidence type="ECO:0000256" key="2">
    <source>
        <dbReference type="HAMAP-Rule" id="MF_00984"/>
    </source>
</evidence>
<gene>
    <name evidence="5" type="ORF">Z960_03600</name>
</gene>